<dbReference type="RefSeq" id="WP_006524629.1">
    <property type="nucleotide sequence ID" value="NC_021184.1"/>
</dbReference>
<reference evidence="1 2" key="1">
    <citation type="submission" date="2012-01" db="EMBL/GenBank/DDBJ databases">
        <title>Complete sequence of Desulfotomaculum gibsoniae DSM 7213.</title>
        <authorList>
            <consortium name="US DOE Joint Genome Institute"/>
            <person name="Lucas S."/>
            <person name="Han J."/>
            <person name="Lapidus A."/>
            <person name="Cheng J.-F."/>
            <person name="Goodwin L."/>
            <person name="Pitluck S."/>
            <person name="Peters L."/>
            <person name="Ovchinnikova G."/>
            <person name="Teshima H."/>
            <person name="Detter J.C."/>
            <person name="Han C."/>
            <person name="Tapia R."/>
            <person name="Land M."/>
            <person name="Hauser L."/>
            <person name="Kyrpides N."/>
            <person name="Ivanova N."/>
            <person name="Pagani I."/>
            <person name="Parshina S."/>
            <person name="Plugge C."/>
            <person name="Muyzer G."/>
            <person name="Kuever J."/>
            <person name="Ivanova A."/>
            <person name="Nazina T."/>
            <person name="Klenk H.-P."/>
            <person name="Brambilla E."/>
            <person name="Spring S."/>
            <person name="Stams A.F."/>
            <person name="Woyke T."/>
        </authorList>
    </citation>
    <scope>NUCLEOTIDE SEQUENCE [LARGE SCALE GENOMIC DNA]</scope>
    <source>
        <strain evidence="1 2">DSM 7213</strain>
    </source>
</reference>
<dbReference type="Proteomes" id="UP000013520">
    <property type="component" value="Chromosome"/>
</dbReference>
<proteinExistence type="predicted"/>
<keyword evidence="2" id="KW-1185">Reference proteome</keyword>
<dbReference type="AlphaFoldDB" id="R4KJ39"/>
<accession>R4KJ39</accession>
<name>R4KJ39_9FIRM</name>
<dbReference type="HOGENOM" id="CLU_2069279_0_0_9"/>
<dbReference type="STRING" id="767817.Desgi_0030"/>
<protein>
    <submittedName>
        <fullName evidence="1">Uncharacterized protein</fullName>
    </submittedName>
</protein>
<evidence type="ECO:0000313" key="1">
    <source>
        <dbReference type="EMBL" id="AGK99650.1"/>
    </source>
</evidence>
<gene>
    <name evidence="1" type="ORF">Desgi_0030</name>
</gene>
<sequence length="118" mass="13867">MSRPRKPPKTKIKVRDILKYIEQLPPDNPLKQELTPDKLIRIKRYIEELQYLDYIIVGLKSDIEANGEIELYENGNQKTRRTNPALTTYIDTIKAYNALLRQVSEILRGIEIEIAKTW</sequence>
<dbReference type="EMBL" id="CP003273">
    <property type="protein sequence ID" value="AGK99650.1"/>
    <property type="molecule type" value="Genomic_DNA"/>
</dbReference>
<dbReference type="KEGG" id="dgi:Desgi_0030"/>
<organism evidence="1 2">
    <name type="scientific">Desulfoscipio gibsoniae DSM 7213</name>
    <dbReference type="NCBI Taxonomy" id="767817"/>
    <lineage>
        <taxon>Bacteria</taxon>
        <taxon>Bacillati</taxon>
        <taxon>Bacillota</taxon>
        <taxon>Clostridia</taxon>
        <taxon>Eubacteriales</taxon>
        <taxon>Desulfallaceae</taxon>
        <taxon>Desulfoscipio</taxon>
    </lineage>
</organism>
<evidence type="ECO:0000313" key="2">
    <source>
        <dbReference type="Proteomes" id="UP000013520"/>
    </source>
</evidence>